<evidence type="ECO:0000256" key="1">
    <source>
        <dbReference type="SAM" id="MobiDB-lite"/>
    </source>
</evidence>
<feature type="region of interest" description="Disordered" evidence="1">
    <location>
        <begin position="39"/>
        <end position="252"/>
    </location>
</feature>
<organism evidence="3 4">
    <name type="scientific">Teladorsagia circumcincta</name>
    <name type="common">Brown stomach worm</name>
    <name type="synonym">Ostertagia circumcincta</name>
    <dbReference type="NCBI Taxonomy" id="45464"/>
    <lineage>
        <taxon>Eukaryota</taxon>
        <taxon>Metazoa</taxon>
        <taxon>Ecdysozoa</taxon>
        <taxon>Nematoda</taxon>
        <taxon>Chromadorea</taxon>
        <taxon>Rhabditida</taxon>
        <taxon>Rhabditina</taxon>
        <taxon>Rhabditomorpha</taxon>
        <taxon>Strongyloidea</taxon>
        <taxon>Trichostrongylidae</taxon>
        <taxon>Teladorsagia</taxon>
    </lineage>
</organism>
<evidence type="ECO:0000256" key="2">
    <source>
        <dbReference type="SAM" id="SignalP"/>
    </source>
</evidence>
<feature type="compositionally biased region" description="Polar residues" evidence="1">
    <location>
        <begin position="150"/>
        <end position="160"/>
    </location>
</feature>
<feature type="chain" id="PRO_5013930340" evidence="2">
    <location>
        <begin position="22"/>
        <end position="337"/>
    </location>
</feature>
<feature type="compositionally biased region" description="Polar residues" evidence="1">
    <location>
        <begin position="43"/>
        <end position="78"/>
    </location>
</feature>
<accession>A0A2G9UG96</accession>
<evidence type="ECO:0000313" key="3">
    <source>
        <dbReference type="EMBL" id="PIO69261.1"/>
    </source>
</evidence>
<feature type="compositionally biased region" description="Basic and acidic residues" evidence="1">
    <location>
        <begin position="233"/>
        <end position="242"/>
    </location>
</feature>
<protein>
    <submittedName>
        <fullName evidence="3">Uncharacterized protein</fullName>
    </submittedName>
</protein>
<feature type="compositionally biased region" description="Polar residues" evidence="1">
    <location>
        <begin position="101"/>
        <end position="136"/>
    </location>
</feature>
<evidence type="ECO:0000313" key="4">
    <source>
        <dbReference type="Proteomes" id="UP000230423"/>
    </source>
</evidence>
<keyword evidence="2" id="KW-0732">Signal</keyword>
<proteinExistence type="predicted"/>
<feature type="signal peptide" evidence="2">
    <location>
        <begin position="1"/>
        <end position="21"/>
    </location>
</feature>
<dbReference type="Proteomes" id="UP000230423">
    <property type="component" value="Unassembled WGS sequence"/>
</dbReference>
<dbReference type="AlphaFoldDB" id="A0A2G9UG96"/>
<reference evidence="3 4" key="1">
    <citation type="submission" date="2015-09" db="EMBL/GenBank/DDBJ databases">
        <title>Draft genome of the parasitic nematode Teladorsagia circumcincta isolate WARC Sus (inbred).</title>
        <authorList>
            <person name="Mitreva M."/>
        </authorList>
    </citation>
    <scope>NUCLEOTIDE SEQUENCE [LARGE SCALE GENOMIC DNA]</scope>
    <source>
        <strain evidence="3 4">S</strain>
    </source>
</reference>
<feature type="compositionally biased region" description="Basic residues" evidence="1">
    <location>
        <begin position="90"/>
        <end position="100"/>
    </location>
</feature>
<name>A0A2G9UG96_TELCI</name>
<dbReference type="EMBL" id="KZ346726">
    <property type="protein sequence ID" value="PIO69261.1"/>
    <property type="molecule type" value="Genomic_DNA"/>
</dbReference>
<keyword evidence="4" id="KW-1185">Reference proteome</keyword>
<gene>
    <name evidence="3" type="ORF">TELCIR_08925</name>
</gene>
<sequence>MIQEIAIALLALFLILALLLAYEDDQFGGRLSHLKTKMKRSVRQTQEKLTPASMTDSRPTTQSLSTQALPSRPTSTRTAIPVPQFGGRLSHLKTKMKRSVRQTQEKLTPASMTDSRPTTQSLSTQALPSRPTSTRTAIPVPVKTNRTDTTRTAIPQSRQRISAYRRQSAPLYQEDQLKTARQSVVQRDLDDQLRTARPVNRAQASGNPPPPEPRSAGGKDKREQKQPPSDSDPQPRSDDRQPSSDAVNRSFNIKQDANIAILPARRIRYPPAARDKLRHDCWPRAASGCQTSSQSSPYQRRTWCTTTADQISGVLVVLIDDITQRLRLAPPIHRFIG</sequence>